<comment type="caution">
    <text evidence="3">The sequence shown here is derived from an EMBL/GenBank/DDBJ whole genome shotgun (WGS) entry which is preliminary data.</text>
</comment>
<sequence>MTSIIAMSSTCAILRVSYRVEVLMLGFGKGFRLAAPLALFFLTICSAASAQSSYQASATTNLNFRAGPGTNYEIIGSIPNGRIVTVFNCTEGYGWCDIDYAGQRGWASGKYLAYAGSGTYYGQPIYRSGVYIGLPLIWHSYPIYRPRPPYNPGYRPPPGNRPPGNRPPGYRPPKPTPPIARPPVNRPPPGVRPPRPSNPIARPPGSRPPGARPPSARPPSARPPSYRPRPGARPSRPSGGRPSRPSGGRRR</sequence>
<evidence type="ECO:0000259" key="2">
    <source>
        <dbReference type="PROSITE" id="PS51781"/>
    </source>
</evidence>
<dbReference type="InterPro" id="IPR003646">
    <property type="entry name" value="SH3-like_bac-type"/>
</dbReference>
<evidence type="ECO:0000313" key="4">
    <source>
        <dbReference type="Proteomes" id="UP000705379"/>
    </source>
</evidence>
<dbReference type="AlphaFoldDB" id="A0A944GUV0"/>
<reference evidence="3" key="2">
    <citation type="journal article" date="2021" name="Microorganisms">
        <title>Bacterial Dimethylsulfoniopropionate Biosynthesis in the East China Sea.</title>
        <authorList>
            <person name="Liu J."/>
            <person name="Zhang Y."/>
            <person name="Liu J."/>
            <person name="Zhong H."/>
            <person name="Williams B.T."/>
            <person name="Zheng Y."/>
            <person name="Curson A.R.J."/>
            <person name="Sun C."/>
            <person name="Sun H."/>
            <person name="Song D."/>
            <person name="Wagner Mackenzie B."/>
            <person name="Bermejo Martinez A."/>
            <person name="Todd J.D."/>
            <person name="Zhang X.H."/>
        </authorList>
    </citation>
    <scope>NUCLEOTIDE SEQUENCE</scope>
    <source>
        <strain evidence="3">AESS21</strain>
    </source>
</reference>
<feature type="region of interest" description="Disordered" evidence="1">
    <location>
        <begin position="152"/>
        <end position="251"/>
    </location>
</feature>
<evidence type="ECO:0000313" key="3">
    <source>
        <dbReference type="EMBL" id="MBS8262011.1"/>
    </source>
</evidence>
<dbReference type="PROSITE" id="PS51781">
    <property type="entry name" value="SH3B"/>
    <property type="match status" value="1"/>
</dbReference>
<dbReference type="Proteomes" id="UP000705379">
    <property type="component" value="Unassembled WGS sequence"/>
</dbReference>
<reference evidence="3" key="1">
    <citation type="submission" date="2018-08" db="EMBL/GenBank/DDBJ databases">
        <authorList>
            <person name="Jin W."/>
            <person name="Wang H."/>
            <person name="Yang Y."/>
            <person name="Li M."/>
            <person name="Liu J."/>
        </authorList>
    </citation>
    <scope>NUCLEOTIDE SEQUENCE</scope>
    <source>
        <strain evidence="3">AESS21</strain>
    </source>
</reference>
<name>A0A944GUV0_9HYPH</name>
<dbReference type="SMART" id="SM00287">
    <property type="entry name" value="SH3b"/>
    <property type="match status" value="1"/>
</dbReference>
<feature type="compositionally biased region" description="Low complexity" evidence="1">
    <location>
        <begin position="228"/>
        <end position="251"/>
    </location>
</feature>
<accession>A0A944GUV0</accession>
<evidence type="ECO:0000256" key="1">
    <source>
        <dbReference type="SAM" id="MobiDB-lite"/>
    </source>
</evidence>
<dbReference type="Gene3D" id="2.30.30.40">
    <property type="entry name" value="SH3 Domains"/>
    <property type="match status" value="1"/>
</dbReference>
<dbReference type="Pfam" id="PF08239">
    <property type="entry name" value="SH3_3"/>
    <property type="match status" value="1"/>
</dbReference>
<gene>
    <name evidence="3" type="ORF">DYI23_17415</name>
</gene>
<dbReference type="EMBL" id="QTKU01000004">
    <property type="protein sequence ID" value="MBS8262011.1"/>
    <property type="molecule type" value="Genomic_DNA"/>
</dbReference>
<feature type="domain" description="SH3b" evidence="2">
    <location>
        <begin position="51"/>
        <end position="116"/>
    </location>
</feature>
<feature type="compositionally biased region" description="Pro residues" evidence="1">
    <location>
        <begin position="152"/>
        <end position="227"/>
    </location>
</feature>
<organism evidence="3 4">
    <name type="scientific">Roseibium polysiphoniae</name>
    <dbReference type="NCBI Taxonomy" id="2571221"/>
    <lineage>
        <taxon>Bacteria</taxon>
        <taxon>Pseudomonadati</taxon>
        <taxon>Pseudomonadota</taxon>
        <taxon>Alphaproteobacteria</taxon>
        <taxon>Hyphomicrobiales</taxon>
        <taxon>Stappiaceae</taxon>
        <taxon>Roseibium</taxon>
    </lineage>
</organism>
<dbReference type="PRINTS" id="PR01217">
    <property type="entry name" value="PRICHEXTENSN"/>
</dbReference>
<protein>
    <submittedName>
        <fullName evidence="3">Ligand-binding protein SH3</fullName>
    </submittedName>
</protein>
<proteinExistence type="predicted"/>